<evidence type="ECO:0000313" key="8">
    <source>
        <dbReference type="EMBL" id="PXX50059.1"/>
    </source>
</evidence>
<evidence type="ECO:0000256" key="4">
    <source>
        <dbReference type="ARBA" id="ARBA00022827"/>
    </source>
</evidence>
<keyword evidence="3" id="KW-0285">Flavoprotein</keyword>
<gene>
    <name evidence="8" type="ORF">DFR38_103239</name>
</gene>
<keyword evidence="9" id="KW-1185">Reference proteome</keyword>
<dbReference type="GO" id="GO:0050660">
    <property type="term" value="F:flavin adenine dinucleotide binding"/>
    <property type="evidence" value="ECO:0007669"/>
    <property type="project" value="InterPro"/>
</dbReference>
<dbReference type="OrthoDB" id="9787779at2"/>
<evidence type="ECO:0000313" key="9">
    <source>
        <dbReference type="Proteomes" id="UP000248395"/>
    </source>
</evidence>
<evidence type="ECO:0000256" key="1">
    <source>
        <dbReference type="ARBA" id="ARBA00001974"/>
    </source>
</evidence>
<evidence type="ECO:0000259" key="6">
    <source>
        <dbReference type="Pfam" id="PF00732"/>
    </source>
</evidence>
<dbReference type="Pfam" id="PF00732">
    <property type="entry name" value="GMC_oxred_N"/>
    <property type="match status" value="1"/>
</dbReference>
<comment type="caution">
    <text evidence="8">The sequence shown here is derived from an EMBL/GenBank/DDBJ whole genome shotgun (WGS) entry which is preliminary data.</text>
</comment>
<dbReference type="InterPro" id="IPR036188">
    <property type="entry name" value="FAD/NAD-bd_sf"/>
</dbReference>
<dbReference type="Proteomes" id="UP000248395">
    <property type="component" value="Unassembled WGS sequence"/>
</dbReference>
<keyword evidence="5" id="KW-0560">Oxidoreductase</keyword>
<dbReference type="SUPFAM" id="SSF54373">
    <property type="entry name" value="FAD-linked reductases, C-terminal domain"/>
    <property type="match status" value="1"/>
</dbReference>
<evidence type="ECO:0000256" key="2">
    <source>
        <dbReference type="ARBA" id="ARBA00010790"/>
    </source>
</evidence>
<dbReference type="Gene3D" id="3.50.50.60">
    <property type="entry name" value="FAD/NAD(P)-binding domain"/>
    <property type="match status" value="2"/>
</dbReference>
<dbReference type="AlphaFoldDB" id="A0A318JHK0"/>
<dbReference type="InterPro" id="IPR007867">
    <property type="entry name" value="GMC_OxRtase_C"/>
</dbReference>
<name>A0A318JHK0_9NEIS</name>
<organism evidence="8 9">
    <name type="scientific">Aquitalea magnusonii</name>
    <dbReference type="NCBI Taxonomy" id="332411"/>
    <lineage>
        <taxon>Bacteria</taxon>
        <taxon>Pseudomonadati</taxon>
        <taxon>Pseudomonadota</taxon>
        <taxon>Betaproteobacteria</taxon>
        <taxon>Neisseriales</taxon>
        <taxon>Chromobacteriaceae</taxon>
        <taxon>Aquitalea</taxon>
    </lineage>
</organism>
<accession>A0A318JHK0</accession>
<dbReference type="PANTHER" id="PTHR42784:SF1">
    <property type="entry name" value="PYRANOSE 2-OXIDASE"/>
    <property type="match status" value="1"/>
</dbReference>
<dbReference type="RefSeq" id="WP_110313071.1">
    <property type="nucleotide sequence ID" value="NZ_QJKC01000003.1"/>
</dbReference>
<sequence length="585" mass="64880">MKQRASKTVVIVGGGLTAGLIARQLTAKGCEVLVLERGGDHSKGPESSLPNQRDELRWAVRQGLIQDWSRETYTLRHQHNQTALPVRWMESFLPGQGLGGAGNHWNGHLWRWAEYDPQLRSHYERRYGKQAIPADMPLQDWGVTYAEMEPYHDLFEKLFGVSGQAGNIDGKKLPGGNPFEAPRSGPYPQAPLHVLESGLVFKQACDKLGYHAFPQAAANSSGAYTNPDGQKLGQCQYCGHCERFICEANAKGSPQVLLYPMLRQRKSFEVRLNTQVLGLRYDAQGKRATAVHCLDLLTGEEYEQPAEVIVLAAFTMSNAQLLLHSKIGTPYDPVSNTGVVGKNFCYQVNTGVDLFFKDKWFNPFLASGSTQILIDDFNNDNFDHTGLGFLGGGTIQAYQFSGRPIKGRRVPDGTPRWGTAWKQANADWYAHSMSLGVEGSCYPHRGNYLSLDPTYRDVYGRPLVRMTFDFRANEQKMAQFVSGKMMEIARHCGADKVGSLQGLVVPFDSRIYQTTHIVGGTIMGETPHDSVVSPHLQHWDAHNLFVVGASVYPHNSGYNPTGPLAALALRLGDDLLRYLQAPGRL</sequence>
<feature type="domain" description="Glucose-methanol-choline oxidoreductase N-terminal" evidence="6">
    <location>
        <begin position="216"/>
        <end position="347"/>
    </location>
</feature>
<dbReference type="EMBL" id="QJKC01000003">
    <property type="protein sequence ID" value="PXX50059.1"/>
    <property type="molecule type" value="Genomic_DNA"/>
</dbReference>
<feature type="domain" description="Glucose-methanol-choline oxidoreductase C-terminal" evidence="7">
    <location>
        <begin position="443"/>
        <end position="568"/>
    </location>
</feature>
<dbReference type="SUPFAM" id="SSF51905">
    <property type="entry name" value="FAD/NAD(P)-binding domain"/>
    <property type="match status" value="1"/>
</dbReference>
<proteinExistence type="inferred from homology"/>
<dbReference type="Pfam" id="PF05199">
    <property type="entry name" value="GMC_oxred_C"/>
    <property type="match status" value="1"/>
</dbReference>
<evidence type="ECO:0000256" key="3">
    <source>
        <dbReference type="ARBA" id="ARBA00022630"/>
    </source>
</evidence>
<comment type="similarity">
    <text evidence="2">Belongs to the GMC oxidoreductase family.</text>
</comment>
<comment type="cofactor">
    <cofactor evidence="1">
        <name>FAD</name>
        <dbReference type="ChEBI" id="CHEBI:57692"/>
    </cofactor>
</comment>
<evidence type="ECO:0000256" key="5">
    <source>
        <dbReference type="ARBA" id="ARBA00023002"/>
    </source>
</evidence>
<dbReference type="InterPro" id="IPR000172">
    <property type="entry name" value="GMC_OxRdtase_N"/>
</dbReference>
<reference evidence="8 9" key="1">
    <citation type="submission" date="2018-05" db="EMBL/GenBank/DDBJ databases">
        <title>Genomic Encyclopedia of Type Strains, Phase IV (KMG-IV): sequencing the most valuable type-strain genomes for metagenomic binning, comparative biology and taxonomic classification.</title>
        <authorList>
            <person name="Goeker M."/>
        </authorList>
    </citation>
    <scope>NUCLEOTIDE SEQUENCE [LARGE SCALE GENOMIC DNA]</scope>
    <source>
        <strain evidence="8 9">DSM 25134</strain>
    </source>
</reference>
<keyword evidence="4" id="KW-0274">FAD</keyword>
<protein>
    <submittedName>
        <fullName evidence="8">Gluconate 2-dehydrogenase alpha chain</fullName>
    </submittedName>
</protein>
<dbReference type="GO" id="GO:0016614">
    <property type="term" value="F:oxidoreductase activity, acting on CH-OH group of donors"/>
    <property type="evidence" value="ECO:0007669"/>
    <property type="project" value="InterPro"/>
</dbReference>
<dbReference type="PANTHER" id="PTHR42784">
    <property type="entry name" value="PYRANOSE 2-OXIDASE"/>
    <property type="match status" value="1"/>
</dbReference>
<evidence type="ECO:0000259" key="7">
    <source>
        <dbReference type="Pfam" id="PF05199"/>
    </source>
</evidence>
<dbReference type="InterPro" id="IPR051473">
    <property type="entry name" value="P2Ox-like"/>
</dbReference>